<comment type="caution">
    <text evidence="2">The sequence shown here is derived from an EMBL/GenBank/DDBJ whole genome shotgun (WGS) entry which is preliminary data.</text>
</comment>
<dbReference type="AlphaFoldDB" id="A0A0W8F639"/>
<sequence>MKPAPPVTNMLIVDLPPETLLYIEAIFYGFIFMQLSLKRK</sequence>
<keyword evidence="1" id="KW-0472">Membrane</keyword>
<evidence type="ECO:0000256" key="1">
    <source>
        <dbReference type="SAM" id="Phobius"/>
    </source>
</evidence>
<keyword evidence="1" id="KW-0812">Transmembrane</keyword>
<dbReference type="EMBL" id="LNQE01001503">
    <property type="protein sequence ID" value="KUG16340.1"/>
    <property type="molecule type" value="Genomic_DNA"/>
</dbReference>
<keyword evidence="1" id="KW-1133">Transmembrane helix</keyword>
<feature type="transmembrane region" description="Helical" evidence="1">
    <location>
        <begin position="20"/>
        <end position="37"/>
    </location>
</feature>
<proteinExistence type="predicted"/>
<organism evidence="2">
    <name type="scientific">hydrocarbon metagenome</name>
    <dbReference type="NCBI Taxonomy" id="938273"/>
    <lineage>
        <taxon>unclassified sequences</taxon>
        <taxon>metagenomes</taxon>
        <taxon>ecological metagenomes</taxon>
    </lineage>
</organism>
<name>A0A0W8F639_9ZZZZ</name>
<evidence type="ECO:0000313" key="2">
    <source>
        <dbReference type="EMBL" id="KUG16340.1"/>
    </source>
</evidence>
<gene>
    <name evidence="2" type="ORF">ASZ90_014014</name>
</gene>
<accession>A0A0W8F639</accession>
<reference evidence="2" key="1">
    <citation type="journal article" date="2015" name="Proc. Natl. Acad. Sci. U.S.A.">
        <title>Networks of energetic and metabolic interactions define dynamics in microbial communities.</title>
        <authorList>
            <person name="Embree M."/>
            <person name="Liu J.K."/>
            <person name="Al-Bassam M.M."/>
            <person name="Zengler K."/>
        </authorList>
    </citation>
    <scope>NUCLEOTIDE SEQUENCE</scope>
</reference>
<protein>
    <submittedName>
        <fullName evidence="2">Uncharacterized protein</fullName>
    </submittedName>
</protein>